<keyword evidence="2" id="KW-1185">Reference proteome</keyword>
<evidence type="ECO:0000313" key="2">
    <source>
        <dbReference type="Proteomes" id="UP001060170"/>
    </source>
</evidence>
<reference evidence="2" key="2">
    <citation type="journal article" date="2018" name="Mol. Plant Microbe Interact.">
        <title>Genome sequence resources for the wheat stripe rust pathogen (Puccinia striiformis f. sp. tritici) and the barley stripe rust pathogen (Puccinia striiformis f. sp. hordei).</title>
        <authorList>
            <person name="Xia C."/>
            <person name="Wang M."/>
            <person name="Yin C."/>
            <person name="Cornejo O.E."/>
            <person name="Hulbert S.H."/>
            <person name="Chen X."/>
        </authorList>
    </citation>
    <scope>NUCLEOTIDE SEQUENCE [LARGE SCALE GENOMIC DNA]</scope>
    <source>
        <strain evidence="2">93-210</strain>
    </source>
</reference>
<reference evidence="1 2" key="3">
    <citation type="journal article" date="2022" name="Microbiol. Spectr.">
        <title>Folding features and dynamics of 3D genome architecture in plant fungal pathogens.</title>
        <authorList>
            <person name="Xia C."/>
        </authorList>
    </citation>
    <scope>NUCLEOTIDE SEQUENCE [LARGE SCALE GENOMIC DNA]</scope>
    <source>
        <strain evidence="1 2">93-210</strain>
    </source>
</reference>
<proteinExistence type="predicted"/>
<sequence>MSDDATDQNYYQNPVQLTKSNTALVVQVGASDVRRTISLSIVADFVGYARIRTGKSWGISTPQFVGYARTKASRSGTTVPGLKN</sequence>
<name>A0ACC0DZB7_9BASI</name>
<comment type="caution">
    <text evidence="1">The sequence shown here is derived from an EMBL/GenBank/DDBJ whole genome shotgun (WGS) entry which is preliminary data.</text>
</comment>
<dbReference type="Proteomes" id="UP001060170">
    <property type="component" value="Chromosome 12"/>
</dbReference>
<accession>A0ACC0DZB7</accession>
<gene>
    <name evidence="1" type="ORF">MJO28_012134</name>
</gene>
<organism evidence="1 2">
    <name type="scientific">Puccinia striiformis f. sp. tritici</name>
    <dbReference type="NCBI Taxonomy" id="168172"/>
    <lineage>
        <taxon>Eukaryota</taxon>
        <taxon>Fungi</taxon>
        <taxon>Dikarya</taxon>
        <taxon>Basidiomycota</taxon>
        <taxon>Pucciniomycotina</taxon>
        <taxon>Pucciniomycetes</taxon>
        <taxon>Pucciniales</taxon>
        <taxon>Pucciniaceae</taxon>
        <taxon>Puccinia</taxon>
    </lineage>
</organism>
<reference evidence="2" key="1">
    <citation type="journal article" date="2018" name="BMC Genomics">
        <title>Genomic insights into host adaptation between the wheat stripe rust pathogen (Puccinia striiformis f. sp. tritici) and the barley stripe rust pathogen (Puccinia striiformis f. sp. hordei).</title>
        <authorList>
            <person name="Xia C."/>
            <person name="Wang M."/>
            <person name="Yin C."/>
            <person name="Cornejo O.E."/>
            <person name="Hulbert S.H."/>
            <person name="Chen X."/>
        </authorList>
    </citation>
    <scope>NUCLEOTIDE SEQUENCE [LARGE SCALE GENOMIC DNA]</scope>
    <source>
        <strain evidence="2">93-210</strain>
    </source>
</reference>
<evidence type="ECO:0000313" key="1">
    <source>
        <dbReference type="EMBL" id="KAI7942107.1"/>
    </source>
</evidence>
<protein>
    <submittedName>
        <fullName evidence="1">Uncharacterized protein</fullName>
    </submittedName>
</protein>
<dbReference type="EMBL" id="CM045876">
    <property type="protein sequence ID" value="KAI7942107.1"/>
    <property type="molecule type" value="Genomic_DNA"/>
</dbReference>